<dbReference type="AlphaFoldDB" id="A0A3B0PDP5"/>
<proteinExistence type="predicted"/>
<dbReference type="Proteomes" id="UP000259328">
    <property type="component" value="Chromosome"/>
</dbReference>
<reference evidence="2" key="1">
    <citation type="submission" date="2018-06" db="EMBL/GenBank/DDBJ databases">
        <authorList>
            <consortium name="Pathogen Informatics"/>
        </authorList>
    </citation>
    <scope>NUCLEOTIDE SEQUENCE [LARGE SCALE GENOMIC DNA]</scope>
    <source>
        <strain evidence="2">NCTC10124</strain>
    </source>
</reference>
<evidence type="ECO:0000313" key="1">
    <source>
        <dbReference type="EMBL" id="SYV92965.1"/>
    </source>
</evidence>
<name>A0A3B0PDP5_MYCSY</name>
<gene>
    <name evidence="1" type="ORF">NCTC10124_00693</name>
</gene>
<organism evidence="1 2">
    <name type="scientific">Mycoplasmopsis synoviae</name>
    <name type="common">Mycoplasma synoviae</name>
    <dbReference type="NCBI Taxonomy" id="2109"/>
    <lineage>
        <taxon>Bacteria</taxon>
        <taxon>Bacillati</taxon>
        <taxon>Mycoplasmatota</taxon>
        <taxon>Mycoplasmoidales</taxon>
        <taxon>Metamycoplasmataceae</taxon>
        <taxon>Mycoplasmopsis</taxon>
    </lineage>
</organism>
<protein>
    <submittedName>
        <fullName evidence="1">Uncharacterized protein</fullName>
    </submittedName>
</protein>
<sequence>MLEVKNQIEIINTIKRKKALKISVNSNAVLSLRIFTNLFEKI</sequence>
<evidence type="ECO:0000313" key="2">
    <source>
        <dbReference type="Proteomes" id="UP000259328"/>
    </source>
</evidence>
<dbReference type="EMBL" id="LS991953">
    <property type="protein sequence ID" value="SYV92965.1"/>
    <property type="molecule type" value="Genomic_DNA"/>
</dbReference>
<accession>A0A3B0PDP5</accession>